<dbReference type="NCBIfam" id="NF003976">
    <property type="entry name" value="PRK05469.1"/>
    <property type="match status" value="1"/>
</dbReference>
<protein>
    <recommendedName>
        <fullName evidence="8">Peptidase T</fullName>
        <ecNumber evidence="8">3.4.11.4</ecNumber>
    </recommendedName>
</protein>
<comment type="cofactor">
    <cofactor evidence="1">
        <name>Zn(2+)</name>
        <dbReference type="ChEBI" id="CHEBI:29105"/>
    </cofactor>
</comment>
<keyword evidence="10" id="KW-0031">Aminopeptidase</keyword>
<dbReference type="EC" id="3.4.11.4" evidence="8"/>
<evidence type="ECO:0000256" key="4">
    <source>
        <dbReference type="ARBA" id="ARBA00022723"/>
    </source>
</evidence>
<dbReference type="InterPro" id="IPR011650">
    <property type="entry name" value="Peptidase_M20_dimer"/>
</dbReference>
<dbReference type="EMBL" id="JAKNCT010000001">
    <property type="protein sequence ID" value="MCG5029894.1"/>
    <property type="molecule type" value="Genomic_DNA"/>
</dbReference>
<evidence type="ECO:0000256" key="6">
    <source>
        <dbReference type="ARBA" id="ARBA00022833"/>
    </source>
</evidence>
<dbReference type="Gene3D" id="3.40.630.10">
    <property type="entry name" value="Zn peptidases"/>
    <property type="match status" value="1"/>
</dbReference>
<feature type="domain" description="Peptidase M20 dimerisation" evidence="9">
    <location>
        <begin position="221"/>
        <end position="313"/>
    </location>
</feature>
<dbReference type="PANTHER" id="PTHR42994">
    <property type="entry name" value="PEPTIDASE T"/>
    <property type="match status" value="1"/>
</dbReference>
<evidence type="ECO:0000256" key="3">
    <source>
        <dbReference type="ARBA" id="ARBA00022670"/>
    </source>
</evidence>
<dbReference type="InterPro" id="IPR002933">
    <property type="entry name" value="Peptidase_M20"/>
</dbReference>
<keyword evidence="6" id="KW-0862">Zinc</keyword>
<dbReference type="SUPFAM" id="SSF55031">
    <property type="entry name" value="Bacterial exopeptidase dimerisation domain"/>
    <property type="match status" value="1"/>
</dbReference>
<dbReference type="PROSITE" id="PS00758">
    <property type="entry name" value="ARGE_DAPE_CPG2_1"/>
    <property type="match status" value="1"/>
</dbReference>
<dbReference type="SUPFAM" id="SSF53187">
    <property type="entry name" value="Zn-dependent exopeptidases"/>
    <property type="match status" value="1"/>
</dbReference>
<organism evidence="10 11">
    <name type="scientific">Mesosutterella porci</name>
    <dbReference type="NCBI Taxonomy" id="2915351"/>
    <lineage>
        <taxon>Bacteria</taxon>
        <taxon>Pseudomonadati</taxon>
        <taxon>Pseudomonadota</taxon>
        <taxon>Betaproteobacteria</taxon>
        <taxon>Burkholderiales</taxon>
        <taxon>Sutterellaceae</taxon>
        <taxon>Mesosutterella</taxon>
    </lineage>
</organism>
<dbReference type="Proteomes" id="UP001297600">
    <property type="component" value="Unassembled WGS sequence"/>
</dbReference>
<dbReference type="PANTHER" id="PTHR42994:SF1">
    <property type="entry name" value="PEPTIDASE T"/>
    <property type="match status" value="1"/>
</dbReference>
<evidence type="ECO:0000313" key="10">
    <source>
        <dbReference type="EMBL" id="MCG5029894.1"/>
    </source>
</evidence>
<evidence type="ECO:0000259" key="9">
    <source>
        <dbReference type="Pfam" id="PF07687"/>
    </source>
</evidence>
<keyword evidence="3" id="KW-0645">Protease</keyword>
<evidence type="ECO:0000313" key="11">
    <source>
        <dbReference type="Proteomes" id="UP001297600"/>
    </source>
</evidence>
<accession>A0ABS9MMP8</accession>
<dbReference type="Pfam" id="PF07687">
    <property type="entry name" value="M20_dimer"/>
    <property type="match status" value="1"/>
</dbReference>
<comment type="similarity">
    <text evidence="2">Belongs to the peptidase M20B family.</text>
</comment>
<gene>
    <name evidence="10" type="primary">pepT</name>
    <name evidence="10" type="ORF">MAF45_00275</name>
</gene>
<keyword evidence="11" id="KW-1185">Reference proteome</keyword>
<dbReference type="RefSeq" id="WP_237977550.1">
    <property type="nucleotide sequence ID" value="NZ_JAKNCT010000001.1"/>
</dbReference>
<evidence type="ECO:0000256" key="1">
    <source>
        <dbReference type="ARBA" id="ARBA00001947"/>
    </source>
</evidence>
<dbReference type="NCBIfam" id="NF009920">
    <property type="entry name" value="PRK13381.1"/>
    <property type="match status" value="1"/>
</dbReference>
<dbReference type="NCBIfam" id="TIGR01882">
    <property type="entry name" value="peptidase-T"/>
    <property type="match status" value="1"/>
</dbReference>
<keyword evidence="4" id="KW-0479">Metal-binding</keyword>
<dbReference type="InterPro" id="IPR036264">
    <property type="entry name" value="Bact_exopeptidase_dim_dom"/>
</dbReference>
<dbReference type="Gene3D" id="3.30.70.360">
    <property type="match status" value="1"/>
</dbReference>
<evidence type="ECO:0000256" key="5">
    <source>
        <dbReference type="ARBA" id="ARBA00022801"/>
    </source>
</evidence>
<dbReference type="InterPro" id="IPR001261">
    <property type="entry name" value="ArgE/DapE_CS"/>
</dbReference>
<keyword evidence="5 10" id="KW-0378">Hydrolase</keyword>
<sequence>MVRPVPYELYERKTPLLDRFIRYALIPTASDPDSSASPSTAKQLRLAELLRGELLELGLSDAALSPFGVVSATLPASPGAQSAPVLALIAHMDTSPEASDEGIRPQVAEHWSGEPIELDPQGRIVLSSALFPELDAHRGEDIICTDGTTLLGADDKAGIAAIMDALDWFRRHPQQPHAAVRVFFTPDEEIGRGTEHLSVPDIGASYGFTVDGGEVGGLDSETFNAAEAEISFTGISVHPGSAFGKMVNAVKLASRFVLELPQAESPERTKGREGFFHPVSISGTVEKAKLRIIIRDHDDQAFEERKSRLRQLASGFDCGRAPRPEVTIRDQYYNMKRYIEDRGDVLERAREAIRSTGIEPVEQPVRGGTDGAFLSRAGLPCPNLFTGGLNYHGIYECLPVPSLEKAAAAVRSLIARSAL</sequence>
<dbReference type="InterPro" id="IPR010161">
    <property type="entry name" value="Peptidase_M20B"/>
</dbReference>
<dbReference type="Pfam" id="PF01546">
    <property type="entry name" value="Peptidase_M20"/>
    <property type="match status" value="1"/>
</dbReference>
<evidence type="ECO:0000256" key="8">
    <source>
        <dbReference type="NCBIfam" id="TIGR01882"/>
    </source>
</evidence>
<proteinExistence type="inferred from homology"/>
<comment type="caution">
    <text evidence="10">The sequence shown here is derived from an EMBL/GenBank/DDBJ whole genome shotgun (WGS) entry which is preliminary data.</text>
</comment>
<keyword evidence="7" id="KW-0482">Metalloprotease</keyword>
<dbReference type="GO" id="GO:0045148">
    <property type="term" value="F:tripeptide aminopeptidase activity"/>
    <property type="evidence" value="ECO:0007669"/>
    <property type="project" value="UniProtKB-EC"/>
</dbReference>
<reference evidence="10 11" key="1">
    <citation type="submission" date="2022-02" db="EMBL/GenBank/DDBJ databases">
        <title>Mesosutterella porci, a novel member of the family Sutterellaceae from pig feces.</title>
        <authorList>
            <person name="Wylensek D."/>
            <person name="Clavel T."/>
        </authorList>
    </citation>
    <scope>NUCLEOTIDE SEQUENCE [LARGE SCALE GENOMIC DNA]</scope>
    <source>
        <strain evidence="11">oilRF-744-wt-GAM-9</strain>
    </source>
</reference>
<evidence type="ECO:0000256" key="7">
    <source>
        <dbReference type="ARBA" id="ARBA00023049"/>
    </source>
</evidence>
<name>A0ABS9MMP8_9BURK</name>
<evidence type="ECO:0000256" key="2">
    <source>
        <dbReference type="ARBA" id="ARBA00009692"/>
    </source>
</evidence>
<dbReference type="PIRSF" id="PIRSF037215">
    <property type="entry name" value="Peptidase_M20B"/>
    <property type="match status" value="1"/>
</dbReference>